<evidence type="ECO:0000259" key="2">
    <source>
        <dbReference type="PROSITE" id="PS50937"/>
    </source>
</evidence>
<organism evidence="3 4">
    <name type="scientific">Alpinimonas psychrophila</name>
    <dbReference type="NCBI Taxonomy" id="748908"/>
    <lineage>
        <taxon>Bacteria</taxon>
        <taxon>Bacillati</taxon>
        <taxon>Actinomycetota</taxon>
        <taxon>Actinomycetes</taxon>
        <taxon>Micrococcales</taxon>
        <taxon>Microbacteriaceae</taxon>
        <taxon>Alpinimonas</taxon>
    </lineage>
</organism>
<dbReference type="InterPro" id="IPR009061">
    <property type="entry name" value="DNA-bd_dom_put_sf"/>
</dbReference>
<name>A0A7W3JSB0_9MICO</name>
<evidence type="ECO:0000313" key="4">
    <source>
        <dbReference type="Proteomes" id="UP000524237"/>
    </source>
</evidence>
<dbReference type="Gene3D" id="1.10.1660.10">
    <property type="match status" value="1"/>
</dbReference>
<dbReference type="GO" id="GO:0003677">
    <property type="term" value="F:DNA binding"/>
    <property type="evidence" value="ECO:0007669"/>
    <property type="project" value="UniProtKB-KW"/>
</dbReference>
<dbReference type="CDD" id="cd00592">
    <property type="entry name" value="HTH_MerR-like"/>
    <property type="match status" value="1"/>
</dbReference>
<dbReference type="AlphaFoldDB" id="A0A7W3JSB0"/>
<dbReference type="InterPro" id="IPR000551">
    <property type="entry name" value="MerR-type_HTH_dom"/>
</dbReference>
<keyword evidence="1 3" id="KW-0238">DNA-binding</keyword>
<sequence length="232" mass="25484">MSAAAHATTSTARSLLSIGQVLAKLSPEFTDLTPSKLRFLEEQGLVTPARTASGYRKFSPADVDRLRLVLSMQRDHYLPLKVIRQHLEEIDSGANPALPNATSLAADSLLVSRIRYTREEVAKIAGASLNLLQDAVSAGMIEPAESYGEETVAVLTAIAELQRSGIEPRHMRTMRASAEREYSLIERALVPVTHRQGAASKARAAERAHDIARHIETVRTQLLRQIISQESR</sequence>
<dbReference type="EMBL" id="JACGWU010000001">
    <property type="protein sequence ID" value="MBA8828336.1"/>
    <property type="molecule type" value="Genomic_DNA"/>
</dbReference>
<dbReference type="Pfam" id="PF13411">
    <property type="entry name" value="MerR_1"/>
    <property type="match status" value="1"/>
</dbReference>
<accession>A0A7W3JSB0</accession>
<dbReference type="PANTHER" id="PTHR30204:SF89">
    <property type="entry name" value="HTH MERR-TYPE DOMAIN-CONTAINING PROTEIN"/>
    <property type="match status" value="1"/>
</dbReference>
<gene>
    <name evidence="3" type="ORF">FB555_000407</name>
</gene>
<reference evidence="3 4" key="1">
    <citation type="submission" date="2020-07" db="EMBL/GenBank/DDBJ databases">
        <title>Sequencing the genomes of 1000 actinobacteria strains.</title>
        <authorList>
            <person name="Klenk H.-P."/>
        </authorList>
    </citation>
    <scope>NUCLEOTIDE SEQUENCE [LARGE SCALE GENOMIC DNA]</scope>
    <source>
        <strain evidence="3 4">DSM 23737</strain>
    </source>
</reference>
<dbReference type="SUPFAM" id="SSF46955">
    <property type="entry name" value="Putative DNA-binding domain"/>
    <property type="match status" value="1"/>
</dbReference>
<dbReference type="SMART" id="SM00422">
    <property type="entry name" value="HTH_MERR"/>
    <property type="match status" value="1"/>
</dbReference>
<dbReference type="InterPro" id="IPR047057">
    <property type="entry name" value="MerR_fam"/>
</dbReference>
<dbReference type="PROSITE" id="PS50937">
    <property type="entry name" value="HTH_MERR_2"/>
    <property type="match status" value="1"/>
</dbReference>
<dbReference type="PANTHER" id="PTHR30204">
    <property type="entry name" value="REDOX-CYCLING DRUG-SENSING TRANSCRIPTIONAL ACTIVATOR SOXR"/>
    <property type="match status" value="1"/>
</dbReference>
<evidence type="ECO:0000256" key="1">
    <source>
        <dbReference type="ARBA" id="ARBA00023125"/>
    </source>
</evidence>
<evidence type="ECO:0000313" key="3">
    <source>
        <dbReference type="EMBL" id="MBA8828336.1"/>
    </source>
</evidence>
<dbReference type="RefSeq" id="WP_182483761.1">
    <property type="nucleotide sequence ID" value="NZ_JACGWU010000001.1"/>
</dbReference>
<protein>
    <submittedName>
        <fullName evidence="3">DNA-binding transcriptional MerR regulator</fullName>
    </submittedName>
</protein>
<keyword evidence="4" id="KW-1185">Reference proteome</keyword>
<comment type="caution">
    <text evidence="3">The sequence shown here is derived from an EMBL/GenBank/DDBJ whole genome shotgun (WGS) entry which is preliminary data.</text>
</comment>
<dbReference type="Proteomes" id="UP000524237">
    <property type="component" value="Unassembled WGS sequence"/>
</dbReference>
<proteinExistence type="predicted"/>
<feature type="domain" description="HTH merR-type" evidence="2">
    <location>
        <begin position="28"/>
        <end position="89"/>
    </location>
</feature>
<dbReference type="GO" id="GO:0003700">
    <property type="term" value="F:DNA-binding transcription factor activity"/>
    <property type="evidence" value="ECO:0007669"/>
    <property type="project" value="InterPro"/>
</dbReference>